<dbReference type="AlphaFoldDB" id="A0A9X1NJ01"/>
<evidence type="ECO:0000313" key="3">
    <source>
        <dbReference type="Proteomes" id="UP001138997"/>
    </source>
</evidence>
<accession>A0A9X1NJ01</accession>
<gene>
    <name evidence="2" type="ORF">LR394_29110</name>
</gene>
<proteinExistence type="predicted"/>
<sequence>MRTSLTPGRRRPSPRRLWLLSLCAVALAITGTTVALQSASAKPPPRWGHRPITQPVATPSVTAEPSATEPSATEPSETEPAATSTSDAPDATDACGRKASASAQAKVTDVKLPSQVKGYGREGDTEVLPLAIASAPNGKSWLAWVAASGDKVYLGQLGCDDELVGEPTVFEGIDLQDVSADADGGVLLITKKGECGTGPLCGGTSSPCNTMHMIRFDTSGQQVWDRQVTNLDGSRKGYSDGARFVWWYQHHGRLAYDGENYAAYFGTAITVKNGNCVDIHQGDRMQVVDSQGALVKNQGFEVGCSHAWTSRILHDPQKQDWVMNCATDNQCRIAQPNPYRTVAASKCDGTLFGGDLVAAKNGYWSAWSQGNAVKLSRFTTGAAEATVDPGVATQHPHLVKYGADRMLISWGSGAQTKAKVLDRGTGATIGSELSIPATDHDFLAVKEYPDGSVAFPAPGTDSSSVKIARVLPMS</sequence>
<dbReference type="EMBL" id="JAJOMB010000019">
    <property type="protein sequence ID" value="MCD5314970.1"/>
    <property type="molecule type" value="Genomic_DNA"/>
</dbReference>
<name>A0A9X1NJ01_9ACTN</name>
<evidence type="ECO:0000313" key="2">
    <source>
        <dbReference type="EMBL" id="MCD5314970.1"/>
    </source>
</evidence>
<organism evidence="2 3">
    <name type="scientific">Kineosporia babensis</name>
    <dbReference type="NCBI Taxonomy" id="499548"/>
    <lineage>
        <taxon>Bacteria</taxon>
        <taxon>Bacillati</taxon>
        <taxon>Actinomycetota</taxon>
        <taxon>Actinomycetes</taxon>
        <taxon>Kineosporiales</taxon>
        <taxon>Kineosporiaceae</taxon>
        <taxon>Kineosporia</taxon>
    </lineage>
</organism>
<keyword evidence="3" id="KW-1185">Reference proteome</keyword>
<evidence type="ECO:0000256" key="1">
    <source>
        <dbReference type="SAM" id="MobiDB-lite"/>
    </source>
</evidence>
<feature type="compositionally biased region" description="Low complexity" evidence="1">
    <location>
        <begin position="62"/>
        <end position="94"/>
    </location>
</feature>
<reference evidence="2" key="1">
    <citation type="submission" date="2021-11" db="EMBL/GenBank/DDBJ databases">
        <title>Streptomyces corallinus and Kineosporia corallina sp. nov., two new coral-derived marine actinobacteria.</title>
        <authorList>
            <person name="Buangrab K."/>
            <person name="Sutthacheep M."/>
            <person name="Yeemin T."/>
            <person name="Harunari E."/>
            <person name="Igarashi Y."/>
            <person name="Sripreechasak P."/>
            <person name="Kanchanasin P."/>
            <person name="Tanasupawat S."/>
            <person name="Phongsopitanun W."/>
        </authorList>
    </citation>
    <scope>NUCLEOTIDE SEQUENCE</scope>
    <source>
        <strain evidence="2">JCM 31032</strain>
    </source>
</reference>
<dbReference type="RefSeq" id="WP_231447776.1">
    <property type="nucleotide sequence ID" value="NZ_JAJOMB010000019.1"/>
</dbReference>
<dbReference type="Proteomes" id="UP001138997">
    <property type="component" value="Unassembled WGS sequence"/>
</dbReference>
<protein>
    <submittedName>
        <fullName evidence="2">Uncharacterized protein</fullName>
    </submittedName>
</protein>
<feature type="region of interest" description="Disordered" evidence="1">
    <location>
        <begin position="39"/>
        <end position="107"/>
    </location>
</feature>
<comment type="caution">
    <text evidence="2">The sequence shown here is derived from an EMBL/GenBank/DDBJ whole genome shotgun (WGS) entry which is preliminary data.</text>
</comment>